<gene>
    <name evidence="2" type="ORF">Sdagh_55480</name>
</gene>
<sequence length="84" mass="7965">MTPCSAGPAARSRARGRSGSERVLPDTDASADASADAAGAAAGAGGGTAAAAGGVSGRARAAAQVTPIEDARNPCMPLIVDMVV</sequence>
<keyword evidence="3" id="KW-1185">Reference proteome</keyword>
<feature type="region of interest" description="Disordered" evidence="1">
    <location>
        <begin position="1"/>
        <end position="57"/>
    </location>
</feature>
<evidence type="ECO:0000313" key="3">
    <source>
        <dbReference type="Proteomes" id="UP001052655"/>
    </source>
</evidence>
<feature type="compositionally biased region" description="Low complexity" evidence="1">
    <location>
        <begin position="1"/>
        <end position="11"/>
    </location>
</feature>
<evidence type="ECO:0000313" key="2">
    <source>
        <dbReference type="EMBL" id="GHI33818.1"/>
    </source>
</evidence>
<organism evidence="2 3">
    <name type="scientific">Streptomyces daghestanicus</name>
    <dbReference type="NCBI Taxonomy" id="66885"/>
    <lineage>
        <taxon>Bacteria</taxon>
        <taxon>Bacillati</taxon>
        <taxon>Actinomycetota</taxon>
        <taxon>Actinomycetes</taxon>
        <taxon>Kitasatosporales</taxon>
        <taxon>Streptomycetaceae</taxon>
        <taxon>Streptomyces</taxon>
    </lineage>
</organism>
<name>A0ABQ3Q973_9ACTN</name>
<feature type="compositionally biased region" description="Low complexity" evidence="1">
    <location>
        <begin position="26"/>
        <end position="41"/>
    </location>
</feature>
<protein>
    <submittedName>
        <fullName evidence="2">Uncharacterized protein</fullName>
    </submittedName>
</protein>
<dbReference type="Proteomes" id="UP001052655">
    <property type="component" value="Unassembled WGS sequence"/>
</dbReference>
<comment type="caution">
    <text evidence="2">The sequence shown here is derived from an EMBL/GenBank/DDBJ whole genome shotgun (WGS) entry which is preliminary data.</text>
</comment>
<dbReference type="EMBL" id="BNDX01000016">
    <property type="protein sequence ID" value="GHI33818.1"/>
    <property type="molecule type" value="Genomic_DNA"/>
</dbReference>
<evidence type="ECO:0000256" key="1">
    <source>
        <dbReference type="SAM" id="MobiDB-lite"/>
    </source>
</evidence>
<accession>A0ABQ3Q973</accession>
<proteinExistence type="predicted"/>
<reference evidence="2" key="1">
    <citation type="submission" date="2024-05" db="EMBL/GenBank/DDBJ databases">
        <title>Whole genome shotgun sequence of Streptomyces daghestanicus NBRC 12762.</title>
        <authorList>
            <person name="Komaki H."/>
            <person name="Tamura T."/>
        </authorList>
    </citation>
    <scope>NUCLEOTIDE SEQUENCE</scope>
    <source>
        <strain evidence="2">NBRC 12762</strain>
    </source>
</reference>